<evidence type="ECO:0000259" key="7">
    <source>
        <dbReference type="SMART" id="SM00833"/>
    </source>
</evidence>
<dbReference type="Gene3D" id="3.40.50.300">
    <property type="entry name" value="P-loop containing nucleotide triphosphate hydrolases"/>
    <property type="match status" value="1"/>
</dbReference>
<evidence type="ECO:0000313" key="9">
    <source>
        <dbReference type="Proteomes" id="UP000321907"/>
    </source>
</evidence>
<protein>
    <submittedName>
        <fullName evidence="8">GTP-binding protein</fullName>
    </submittedName>
</protein>
<dbReference type="Proteomes" id="UP000321907">
    <property type="component" value="Unassembled WGS sequence"/>
</dbReference>
<dbReference type="CDD" id="cd03112">
    <property type="entry name" value="CobW-like"/>
    <property type="match status" value="1"/>
</dbReference>
<evidence type="ECO:0000256" key="4">
    <source>
        <dbReference type="ARBA" id="ARBA00034320"/>
    </source>
</evidence>
<dbReference type="AlphaFoldDB" id="A0A5C7FK61"/>
<keyword evidence="9" id="KW-1185">Reference proteome</keyword>
<keyword evidence="3" id="KW-0143">Chaperone</keyword>
<keyword evidence="2" id="KW-0378">Hydrolase</keyword>
<dbReference type="SUPFAM" id="SSF90002">
    <property type="entry name" value="Hypothetical protein YjiA, C-terminal domain"/>
    <property type="match status" value="1"/>
</dbReference>
<feature type="domain" description="CobW C-terminal" evidence="7">
    <location>
        <begin position="221"/>
        <end position="316"/>
    </location>
</feature>
<dbReference type="OrthoDB" id="9808822at2"/>
<reference evidence="8 9" key="1">
    <citation type="submission" date="2019-08" db="EMBL/GenBank/DDBJ databases">
        <title>Lewinella sp. strain SSH13 Genome sequencing and assembly.</title>
        <authorList>
            <person name="Kim I."/>
        </authorList>
    </citation>
    <scope>NUCLEOTIDE SEQUENCE [LARGE SCALE GENOMIC DNA]</scope>
    <source>
        <strain evidence="8 9">SSH13</strain>
    </source>
</reference>
<evidence type="ECO:0000256" key="5">
    <source>
        <dbReference type="ARBA" id="ARBA00045658"/>
    </source>
</evidence>
<dbReference type="EMBL" id="VOXD01000008">
    <property type="protein sequence ID" value="TXF90303.1"/>
    <property type="molecule type" value="Genomic_DNA"/>
</dbReference>
<name>A0A5C7FK61_9BACT</name>
<accession>A0A5C7FK61</accession>
<dbReference type="InterPro" id="IPR003495">
    <property type="entry name" value="CobW/HypB/UreG_nucleotide-bd"/>
</dbReference>
<evidence type="ECO:0000256" key="3">
    <source>
        <dbReference type="ARBA" id="ARBA00023186"/>
    </source>
</evidence>
<dbReference type="PANTHER" id="PTHR13748:SF62">
    <property type="entry name" value="COBW DOMAIN-CONTAINING PROTEIN"/>
    <property type="match status" value="1"/>
</dbReference>
<dbReference type="GO" id="GO:0000166">
    <property type="term" value="F:nucleotide binding"/>
    <property type="evidence" value="ECO:0007669"/>
    <property type="project" value="UniProtKB-KW"/>
</dbReference>
<evidence type="ECO:0000256" key="1">
    <source>
        <dbReference type="ARBA" id="ARBA00022741"/>
    </source>
</evidence>
<gene>
    <name evidence="8" type="ORF">FUA23_07220</name>
</gene>
<sequence>MNKIPVYLITGFLGSGKTTFLNHFIQSALPKKVMVIENEVGKVNVDAGLVINGVEDVIPLSAGCLCCSLHDELLDALEIVSERREEFDLLVIETTGVADPSSIVETFLADWRVGRVFELRNVFCLADAGLLEDWLEETDEARRQLVAADTILLNKADLVAPNYAKLLKATISGINPTAEVRIGEFGRFNIEELLNRSPVESEVLTERISSAREHQYAHQNIKTFTLSFDQPFDLDKLSHEMLRLVKLYYHQIYRIKGVVSIAHHPSRVILQSVRSTVTLTDGPDWEESDTRRQSHFVFIGKDLKREVIEKIVRRNLAVVAKKV</sequence>
<dbReference type="Pfam" id="PF07683">
    <property type="entry name" value="CobW_C"/>
    <property type="match status" value="1"/>
</dbReference>
<dbReference type="Pfam" id="PF02492">
    <property type="entry name" value="cobW"/>
    <property type="match status" value="1"/>
</dbReference>
<dbReference type="GO" id="GO:0005737">
    <property type="term" value="C:cytoplasm"/>
    <property type="evidence" value="ECO:0007669"/>
    <property type="project" value="TreeGrafter"/>
</dbReference>
<dbReference type="InterPro" id="IPR027417">
    <property type="entry name" value="P-loop_NTPase"/>
</dbReference>
<comment type="caution">
    <text evidence="8">The sequence shown here is derived from an EMBL/GenBank/DDBJ whole genome shotgun (WGS) entry which is preliminary data.</text>
</comment>
<dbReference type="GO" id="GO:0016787">
    <property type="term" value="F:hydrolase activity"/>
    <property type="evidence" value="ECO:0007669"/>
    <property type="project" value="UniProtKB-KW"/>
</dbReference>
<dbReference type="SUPFAM" id="SSF52540">
    <property type="entry name" value="P-loop containing nucleoside triphosphate hydrolases"/>
    <property type="match status" value="1"/>
</dbReference>
<dbReference type="Gene3D" id="3.30.1220.10">
    <property type="entry name" value="CobW-like, C-terminal domain"/>
    <property type="match status" value="1"/>
</dbReference>
<comment type="similarity">
    <text evidence="4">Belongs to the SIMIBI class G3E GTPase family. ZNG1 subfamily.</text>
</comment>
<evidence type="ECO:0000256" key="2">
    <source>
        <dbReference type="ARBA" id="ARBA00022801"/>
    </source>
</evidence>
<comment type="function">
    <text evidence="5">Zinc chaperone that directly transfers zinc cofactor to target proteins, thereby activating them. Zinc is transferred from the CXCC motif in the GTPase domain to the zinc binding site in target proteins in a process requiring GTP hydrolysis.</text>
</comment>
<organism evidence="8 9">
    <name type="scientific">Neolewinella aurantiaca</name>
    <dbReference type="NCBI Taxonomy" id="2602767"/>
    <lineage>
        <taxon>Bacteria</taxon>
        <taxon>Pseudomonadati</taxon>
        <taxon>Bacteroidota</taxon>
        <taxon>Saprospiria</taxon>
        <taxon>Saprospirales</taxon>
        <taxon>Lewinellaceae</taxon>
        <taxon>Neolewinella</taxon>
    </lineage>
</organism>
<dbReference type="PANTHER" id="PTHR13748">
    <property type="entry name" value="COBW-RELATED"/>
    <property type="match status" value="1"/>
</dbReference>
<comment type="catalytic activity">
    <reaction evidence="6">
        <text>GTP + H2O = GDP + phosphate + H(+)</text>
        <dbReference type="Rhea" id="RHEA:19669"/>
        <dbReference type="ChEBI" id="CHEBI:15377"/>
        <dbReference type="ChEBI" id="CHEBI:15378"/>
        <dbReference type="ChEBI" id="CHEBI:37565"/>
        <dbReference type="ChEBI" id="CHEBI:43474"/>
        <dbReference type="ChEBI" id="CHEBI:58189"/>
    </reaction>
    <physiologicalReaction direction="left-to-right" evidence="6">
        <dbReference type="Rhea" id="RHEA:19670"/>
    </physiologicalReaction>
</comment>
<dbReference type="InterPro" id="IPR011629">
    <property type="entry name" value="CobW-like_C"/>
</dbReference>
<keyword evidence="1" id="KW-0547">Nucleotide-binding</keyword>
<evidence type="ECO:0000313" key="8">
    <source>
        <dbReference type="EMBL" id="TXF90303.1"/>
    </source>
</evidence>
<dbReference type="SMART" id="SM00833">
    <property type="entry name" value="CobW_C"/>
    <property type="match status" value="1"/>
</dbReference>
<proteinExistence type="inferred from homology"/>
<dbReference type="InterPro" id="IPR036627">
    <property type="entry name" value="CobW-likC_sf"/>
</dbReference>
<dbReference type="RefSeq" id="WP_147930060.1">
    <property type="nucleotide sequence ID" value="NZ_VOXD01000008.1"/>
</dbReference>
<dbReference type="InterPro" id="IPR051316">
    <property type="entry name" value="Zinc-reg_GTPase_activator"/>
</dbReference>
<evidence type="ECO:0000256" key="6">
    <source>
        <dbReference type="ARBA" id="ARBA00049117"/>
    </source>
</evidence>